<evidence type="ECO:0000313" key="1">
    <source>
        <dbReference type="EMBL" id="SOU93483.1"/>
    </source>
</evidence>
<reference evidence="1" key="1">
    <citation type="submission" date="2017-12" db="EMBL/GenBank/DDBJ databases">
        <authorList>
            <consortium name="SysMetEx"/>
        </authorList>
    </citation>
    <scope>NUCLEOTIDE SEQUENCE</scope>
    <source>
        <strain evidence="1">Pb_238</strain>
    </source>
</reference>
<name>A0A2I2MJI6_9BACT</name>
<proteinExistence type="predicted"/>
<sequence length="76" mass="8748">MIDPSIQILTVQEHRRKNQAEDAGHISQPVGLFVHSWRILFGVEDKEMLKNCHGNPFDKFLMEPFCQETLGAVIQK</sequence>
<dbReference type="AlphaFoldDB" id="A0A2I2MJI6"/>
<gene>
    <name evidence="1" type="ORF">LFTS_02134</name>
</gene>
<dbReference type="EMBL" id="LT966316">
    <property type="protein sequence ID" value="SOU93483.1"/>
    <property type="molecule type" value="Genomic_DNA"/>
</dbReference>
<protein>
    <submittedName>
        <fullName evidence="1">Uncharacterized protein</fullName>
    </submittedName>
</protein>
<accession>A0A2I2MJI6</accession>
<organism evidence="1">
    <name type="scientific">Leptospirillum ferriphilum</name>
    <dbReference type="NCBI Taxonomy" id="178606"/>
    <lineage>
        <taxon>Bacteria</taxon>
        <taxon>Pseudomonadati</taxon>
        <taxon>Nitrospirota</taxon>
        <taxon>Nitrospiria</taxon>
        <taxon>Nitrospirales</taxon>
        <taxon>Nitrospiraceae</taxon>
        <taxon>Leptospirillum</taxon>
    </lineage>
</organism>